<dbReference type="AlphaFoldDB" id="A0A9W9AGL1"/>
<feature type="compositionally biased region" description="Basic and acidic residues" evidence="1">
    <location>
        <begin position="57"/>
        <end position="78"/>
    </location>
</feature>
<reference evidence="2" key="1">
    <citation type="submission" date="2022-08" db="EMBL/GenBank/DDBJ databases">
        <title>A Global Phylogenomic Analysis of the Shiitake Genus Lentinula.</title>
        <authorList>
            <consortium name="DOE Joint Genome Institute"/>
            <person name="Sierra-Patev S."/>
            <person name="Min B."/>
            <person name="Naranjo-Ortiz M."/>
            <person name="Looney B."/>
            <person name="Konkel Z."/>
            <person name="Slot J.C."/>
            <person name="Sakamoto Y."/>
            <person name="Steenwyk J.L."/>
            <person name="Rokas A."/>
            <person name="Carro J."/>
            <person name="Camarero S."/>
            <person name="Ferreira P."/>
            <person name="Molpeceres G."/>
            <person name="Ruiz-Duenas F.J."/>
            <person name="Serrano A."/>
            <person name="Henrissat B."/>
            <person name="Drula E."/>
            <person name="Hughes K.W."/>
            <person name="Mata J.L."/>
            <person name="Ishikawa N.K."/>
            <person name="Vargas-Isla R."/>
            <person name="Ushijima S."/>
            <person name="Smith C.A."/>
            <person name="Ahrendt S."/>
            <person name="Andreopoulos W."/>
            <person name="He G."/>
            <person name="Labutti K."/>
            <person name="Lipzen A."/>
            <person name="Ng V."/>
            <person name="Riley R."/>
            <person name="Sandor L."/>
            <person name="Barry K."/>
            <person name="Martinez A.T."/>
            <person name="Xiao Y."/>
            <person name="Gibbons J.G."/>
            <person name="Terashima K."/>
            <person name="Grigoriev I.V."/>
            <person name="Hibbett D.S."/>
        </authorList>
    </citation>
    <scope>NUCLEOTIDE SEQUENCE</scope>
    <source>
        <strain evidence="2">JLM2183</strain>
    </source>
</reference>
<evidence type="ECO:0008006" key="4">
    <source>
        <dbReference type="Google" id="ProtNLM"/>
    </source>
</evidence>
<feature type="compositionally biased region" description="Low complexity" evidence="1">
    <location>
        <begin position="23"/>
        <end position="37"/>
    </location>
</feature>
<dbReference type="Proteomes" id="UP001150266">
    <property type="component" value="Unassembled WGS sequence"/>
</dbReference>
<dbReference type="Gene3D" id="3.10.20.90">
    <property type="entry name" value="Phosphatidylinositol 3-kinase Catalytic Subunit, Chain A, domain 1"/>
    <property type="match status" value="1"/>
</dbReference>
<evidence type="ECO:0000313" key="2">
    <source>
        <dbReference type="EMBL" id="KAJ4482294.1"/>
    </source>
</evidence>
<protein>
    <recommendedName>
        <fullName evidence="4">Rad60/SUMO-like domain-containing protein</fullName>
    </recommendedName>
</protein>
<feature type="region of interest" description="Disordered" evidence="1">
    <location>
        <begin position="57"/>
        <end position="180"/>
    </location>
</feature>
<feature type="region of interest" description="Disordered" evidence="1">
    <location>
        <begin position="1"/>
        <end position="43"/>
    </location>
</feature>
<dbReference type="OrthoDB" id="3365399at2759"/>
<evidence type="ECO:0000313" key="3">
    <source>
        <dbReference type="Proteomes" id="UP001150266"/>
    </source>
</evidence>
<name>A0A9W9AGL1_9AGAR</name>
<dbReference type="EMBL" id="JAOTPV010000005">
    <property type="protein sequence ID" value="KAJ4482294.1"/>
    <property type="molecule type" value="Genomic_DNA"/>
</dbReference>
<proteinExistence type="predicted"/>
<accession>A0A9W9AGL1</accession>
<organism evidence="2 3">
    <name type="scientific">Lentinula aciculospora</name>
    <dbReference type="NCBI Taxonomy" id="153920"/>
    <lineage>
        <taxon>Eukaryota</taxon>
        <taxon>Fungi</taxon>
        <taxon>Dikarya</taxon>
        <taxon>Basidiomycota</taxon>
        <taxon>Agaricomycotina</taxon>
        <taxon>Agaricomycetes</taxon>
        <taxon>Agaricomycetidae</taxon>
        <taxon>Agaricales</taxon>
        <taxon>Marasmiineae</taxon>
        <taxon>Omphalotaceae</taxon>
        <taxon>Lentinula</taxon>
    </lineage>
</organism>
<sequence>MSRAATVVRPKPRPKPLAKTALSSVSAGSSASGSSSSTTNITYENVKDNDEMFMRNYGRGKDGWAKLRKNGKETDVKKKNTSIVVNSDSDNSDTRKPSSSKRRKENNGPLKLPRWQTDKNFAHLLSQDLSDSDGDSDGSVTSRDGATLNDNKLKRKRTDGPKRGRSKSITPPPAIPQHQLDHARELVRKALGGSRQSSPEVDDSLEEEDIFIYDPQLAKIAKNVKSQSNFTGHTSSSVEPGGGNDSVNISVKWEPHPLNEHGKRQTWGFKLDRIDNFSDLFQSVAEEANVLADKLVMTYRGNRFFSSVTPQTLHIWSDVEFIACDLPTYDYKRKMAAEQLCSEAAANTIKLAELKDPDSRIIEIDSDEDGGESSGFTYNDRDGLDASIVSQTEAPPAAGGDDEDEDKFKLVLRSASTSTDITLNVRSTTKCGAIVKAFLKKAGLAEKYPALFDGAAAESSLQKKTKSRINVAGTTSKMPMLSIDGDKVGNDEEIGEYDLEEGDMVDVVGL</sequence>
<gene>
    <name evidence="2" type="ORF">J3R30DRAFT_2152541</name>
</gene>
<comment type="caution">
    <text evidence="2">The sequence shown here is derived from an EMBL/GenBank/DDBJ whole genome shotgun (WGS) entry which is preliminary data.</text>
</comment>
<keyword evidence="3" id="KW-1185">Reference proteome</keyword>
<evidence type="ECO:0000256" key="1">
    <source>
        <dbReference type="SAM" id="MobiDB-lite"/>
    </source>
</evidence>